<dbReference type="InterPro" id="IPR000485">
    <property type="entry name" value="AsnC-type_HTH_dom"/>
</dbReference>
<dbReference type="InterPro" id="IPR011008">
    <property type="entry name" value="Dimeric_a/b-barrel"/>
</dbReference>
<reference evidence="6 7" key="1">
    <citation type="submission" date="2020-05" db="EMBL/GenBank/DDBJ databases">
        <title>Genome sequence of Kribbella sandramycini ATCC 39419.</title>
        <authorList>
            <person name="Maclea K.S."/>
            <person name="Fair J.L."/>
        </authorList>
    </citation>
    <scope>NUCLEOTIDE SEQUENCE [LARGE SCALE GENOMIC DNA]</scope>
    <source>
        <strain evidence="6 7">ATCC 39419</strain>
    </source>
</reference>
<accession>A0A7Y4P3U1</accession>
<gene>
    <name evidence="5" type="ORF">HNR71_005711</name>
    <name evidence="6" type="ORF">HPO96_34760</name>
</gene>
<feature type="domain" description="HTH asnC-type" evidence="4">
    <location>
        <begin position="180"/>
        <end position="236"/>
    </location>
</feature>
<dbReference type="InterPro" id="IPR036388">
    <property type="entry name" value="WH-like_DNA-bd_sf"/>
</dbReference>
<sequence>MVDDLDRALIHALQLAGRAPYSRIADVLGVSTQTVARRYQRLRAEAGLRVVGLPDPHRTGRSQWLVRLTTTPRATQSLAATLARRPDTTWIKLASGGTELVAILQTTPTTANPLLLHDLPATPTLTSLTTHHLLHLYRGGPTPWPARAQALTPPQSQAFTPVFGGDGSRGGPGADIREGDGELLAGLGEDGRVPVGELARRTGWAVGTVARRLGELEASGAIYYDVDVDPTALGITTSAMLWFSVPPAAADRVGRALAEHDELAFVAATTGRTNLVAHALCASPAALHTYLTERVGAIEQITALETVPILRTVKSAAPNVGLRV</sequence>
<dbReference type="Pfam" id="PF13412">
    <property type="entry name" value="HTH_24"/>
    <property type="match status" value="1"/>
</dbReference>
<evidence type="ECO:0000313" key="8">
    <source>
        <dbReference type="Proteomes" id="UP000553957"/>
    </source>
</evidence>
<organism evidence="6 7">
    <name type="scientific">Kribbella sandramycini</name>
    <dbReference type="NCBI Taxonomy" id="60450"/>
    <lineage>
        <taxon>Bacteria</taxon>
        <taxon>Bacillati</taxon>
        <taxon>Actinomycetota</taxon>
        <taxon>Actinomycetes</taxon>
        <taxon>Propionibacteriales</taxon>
        <taxon>Kribbellaceae</taxon>
        <taxon>Kribbella</taxon>
    </lineage>
</organism>
<dbReference type="PANTHER" id="PTHR30154:SF34">
    <property type="entry name" value="TRANSCRIPTIONAL REGULATOR AZLB"/>
    <property type="match status" value="1"/>
</dbReference>
<keyword evidence="3" id="KW-0804">Transcription</keyword>
<dbReference type="SMART" id="SM00344">
    <property type="entry name" value="HTH_ASNC"/>
    <property type="match status" value="2"/>
</dbReference>
<evidence type="ECO:0000256" key="3">
    <source>
        <dbReference type="ARBA" id="ARBA00023163"/>
    </source>
</evidence>
<dbReference type="Proteomes" id="UP000534306">
    <property type="component" value="Unassembled WGS sequence"/>
</dbReference>
<evidence type="ECO:0000256" key="2">
    <source>
        <dbReference type="ARBA" id="ARBA00023125"/>
    </source>
</evidence>
<dbReference type="Gene3D" id="3.30.70.920">
    <property type="match status" value="1"/>
</dbReference>
<dbReference type="PRINTS" id="PR00033">
    <property type="entry name" value="HTHASNC"/>
</dbReference>
<evidence type="ECO:0000313" key="6">
    <source>
        <dbReference type="EMBL" id="NOL45423.1"/>
    </source>
</evidence>
<dbReference type="Pfam" id="PF13404">
    <property type="entry name" value="HTH_AsnC-type"/>
    <property type="match status" value="1"/>
</dbReference>
<evidence type="ECO:0000313" key="5">
    <source>
        <dbReference type="EMBL" id="MBB6570074.1"/>
    </source>
</evidence>
<feature type="domain" description="HTH asnC-type" evidence="4">
    <location>
        <begin position="2"/>
        <end position="62"/>
    </location>
</feature>
<dbReference type="InterPro" id="IPR036390">
    <property type="entry name" value="WH_DNA-bd_sf"/>
</dbReference>
<dbReference type="PROSITE" id="PS50956">
    <property type="entry name" value="HTH_ASNC_2"/>
    <property type="match status" value="2"/>
</dbReference>
<proteinExistence type="predicted"/>
<reference evidence="5 8" key="2">
    <citation type="submission" date="2020-08" db="EMBL/GenBank/DDBJ databases">
        <title>Sequencing the genomes of 1000 actinobacteria strains.</title>
        <authorList>
            <person name="Klenk H.-P."/>
        </authorList>
    </citation>
    <scope>NUCLEOTIDE SEQUENCE [LARGE SCALE GENOMIC DNA]</scope>
    <source>
        <strain evidence="5 8">DSM 15626</strain>
    </source>
</reference>
<dbReference type="GO" id="GO:0005829">
    <property type="term" value="C:cytosol"/>
    <property type="evidence" value="ECO:0007669"/>
    <property type="project" value="TreeGrafter"/>
</dbReference>
<dbReference type="EMBL" id="JACHKF010000001">
    <property type="protein sequence ID" value="MBB6570074.1"/>
    <property type="molecule type" value="Genomic_DNA"/>
</dbReference>
<keyword evidence="7" id="KW-1185">Reference proteome</keyword>
<dbReference type="GO" id="GO:0043200">
    <property type="term" value="P:response to amino acid"/>
    <property type="evidence" value="ECO:0007669"/>
    <property type="project" value="TreeGrafter"/>
</dbReference>
<dbReference type="AlphaFoldDB" id="A0A7Y4P3U1"/>
<dbReference type="SUPFAM" id="SSF46785">
    <property type="entry name" value="Winged helix' DNA-binding domain"/>
    <property type="match status" value="2"/>
</dbReference>
<protein>
    <submittedName>
        <fullName evidence="6">AsnC family transcriptional regulator</fullName>
    </submittedName>
    <submittedName>
        <fullName evidence="5">DNA-binding Lrp family transcriptional regulator</fullName>
    </submittedName>
</protein>
<dbReference type="GO" id="GO:0043565">
    <property type="term" value="F:sequence-specific DNA binding"/>
    <property type="evidence" value="ECO:0007669"/>
    <property type="project" value="InterPro"/>
</dbReference>
<dbReference type="InterPro" id="IPR019888">
    <property type="entry name" value="Tscrpt_reg_AsnC-like"/>
</dbReference>
<keyword evidence="1" id="KW-0805">Transcription regulation</keyword>
<dbReference type="InterPro" id="IPR019887">
    <property type="entry name" value="Tscrpt_reg_AsnC/Lrp_C"/>
</dbReference>
<keyword evidence="2 5" id="KW-0238">DNA-binding</keyword>
<name>A0A7Y4P3U1_9ACTN</name>
<dbReference type="Gene3D" id="1.10.10.10">
    <property type="entry name" value="Winged helix-like DNA-binding domain superfamily/Winged helix DNA-binding domain"/>
    <property type="match status" value="2"/>
</dbReference>
<evidence type="ECO:0000256" key="1">
    <source>
        <dbReference type="ARBA" id="ARBA00023015"/>
    </source>
</evidence>
<dbReference type="RefSeq" id="WP_171678720.1">
    <property type="nucleotide sequence ID" value="NZ_BAAAGT010000005.1"/>
</dbReference>
<dbReference type="Pfam" id="PF01037">
    <property type="entry name" value="AsnC_trans_reg"/>
    <property type="match status" value="1"/>
</dbReference>
<dbReference type="Proteomes" id="UP000553957">
    <property type="component" value="Unassembled WGS sequence"/>
</dbReference>
<evidence type="ECO:0000259" key="4">
    <source>
        <dbReference type="PROSITE" id="PS50956"/>
    </source>
</evidence>
<dbReference type="SUPFAM" id="SSF54909">
    <property type="entry name" value="Dimeric alpha+beta barrel"/>
    <property type="match status" value="1"/>
</dbReference>
<dbReference type="EMBL" id="JABJRC010000012">
    <property type="protein sequence ID" value="NOL45423.1"/>
    <property type="molecule type" value="Genomic_DNA"/>
</dbReference>
<dbReference type="PANTHER" id="PTHR30154">
    <property type="entry name" value="LEUCINE-RESPONSIVE REGULATORY PROTEIN"/>
    <property type="match status" value="1"/>
</dbReference>
<comment type="caution">
    <text evidence="6">The sequence shown here is derived from an EMBL/GenBank/DDBJ whole genome shotgun (WGS) entry which is preliminary data.</text>
</comment>
<evidence type="ECO:0000313" key="7">
    <source>
        <dbReference type="Proteomes" id="UP000534306"/>
    </source>
</evidence>